<feature type="transmembrane region" description="Helical" evidence="10">
    <location>
        <begin position="27"/>
        <end position="48"/>
    </location>
</feature>
<dbReference type="InterPro" id="IPR050739">
    <property type="entry name" value="MFP"/>
</dbReference>
<evidence type="ECO:0000256" key="5">
    <source>
        <dbReference type="ARBA" id="ARBA00022519"/>
    </source>
</evidence>
<dbReference type="Gene3D" id="2.40.30.170">
    <property type="match status" value="1"/>
</dbReference>
<keyword evidence="8 10" id="KW-0472">Membrane</keyword>
<evidence type="ECO:0000256" key="3">
    <source>
        <dbReference type="ARBA" id="ARBA00022448"/>
    </source>
</evidence>
<dbReference type="RefSeq" id="WP_194700890.1">
    <property type="nucleotide sequence ID" value="NZ_JADKNH010000003.1"/>
</dbReference>
<accession>A0ABR9ZQE7</accession>
<gene>
    <name evidence="12" type="ORF">ISU02_05945</name>
</gene>
<organism evidence="12 13">
    <name type="scientific">Fusibacter ferrireducens</name>
    <dbReference type="NCBI Taxonomy" id="2785058"/>
    <lineage>
        <taxon>Bacteria</taxon>
        <taxon>Bacillati</taxon>
        <taxon>Bacillota</taxon>
        <taxon>Clostridia</taxon>
        <taxon>Eubacteriales</taxon>
        <taxon>Eubacteriales Family XII. Incertae Sedis</taxon>
        <taxon>Fusibacter</taxon>
    </lineage>
</organism>
<comment type="subcellular location">
    <subcellularLocation>
        <location evidence="1">Cell inner membrane</location>
        <topology evidence="1">Single-pass membrane protein</topology>
    </subcellularLocation>
</comment>
<keyword evidence="9" id="KW-0175">Coiled coil</keyword>
<evidence type="ECO:0000256" key="9">
    <source>
        <dbReference type="SAM" id="Coils"/>
    </source>
</evidence>
<evidence type="ECO:0000256" key="2">
    <source>
        <dbReference type="ARBA" id="ARBA00009477"/>
    </source>
</evidence>
<protein>
    <submittedName>
        <fullName evidence="12">HlyD family type I secretion periplasmic adaptor subunit</fullName>
    </submittedName>
</protein>
<dbReference type="Proteomes" id="UP000614200">
    <property type="component" value="Unassembled WGS sequence"/>
</dbReference>
<dbReference type="PANTHER" id="PTHR30386:SF27">
    <property type="entry name" value="MEMBRANE FUSION PROTEIN (MFP) FAMILY PROTEIN"/>
    <property type="match status" value="1"/>
</dbReference>
<dbReference type="PANTHER" id="PTHR30386">
    <property type="entry name" value="MEMBRANE FUSION SUBUNIT OF EMRAB-TOLC MULTIDRUG EFFLUX PUMP"/>
    <property type="match status" value="1"/>
</dbReference>
<dbReference type="NCBIfam" id="TIGR01843">
    <property type="entry name" value="type_I_hlyD"/>
    <property type="match status" value="1"/>
</dbReference>
<dbReference type="InterPro" id="IPR058982">
    <property type="entry name" value="Beta-barrel_AprE"/>
</dbReference>
<keyword evidence="3" id="KW-0813">Transport</keyword>
<keyword evidence="4" id="KW-1003">Cell membrane</keyword>
<evidence type="ECO:0000256" key="1">
    <source>
        <dbReference type="ARBA" id="ARBA00004377"/>
    </source>
</evidence>
<keyword evidence="5" id="KW-0997">Cell inner membrane</keyword>
<proteinExistence type="inferred from homology"/>
<comment type="caution">
    <text evidence="12">The sequence shown here is derived from an EMBL/GenBank/DDBJ whole genome shotgun (WGS) entry which is preliminary data.</text>
</comment>
<evidence type="ECO:0000256" key="4">
    <source>
        <dbReference type="ARBA" id="ARBA00022475"/>
    </source>
</evidence>
<keyword evidence="7 10" id="KW-1133">Transmembrane helix</keyword>
<dbReference type="Pfam" id="PF26002">
    <property type="entry name" value="Beta-barrel_AprE"/>
    <property type="match status" value="1"/>
</dbReference>
<evidence type="ECO:0000256" key="7">
    <source>
        <dbReference type="ARBA" id="ARBA00022989"/>
    </source>
</evidence>
<comment type="similarity">
    <text evidence="2">Belongs to the membrane fusion protein (MFP) (TC 8.A.1) family.</text>
</comment>
<feature type="coiled-coil region" evidence="9">
    <location>
        <begin position="161"/>
        <end position="209"/>
    </location>
</feature>
<reference evidence="12 13" key="1">
    <citation type="submission" date="2020-11" db="EMBL/GenBank/DDBJ databases">
        <title>Fusibacter basophilias sp. nov.</title>
        <authorList>
            <person name="Qiu D."/>
        </authorList>
    </citation>
    <scope>NUCLEOTIDE SEQUENCE [LARGE SCALE GENOMIC DNA]</scope>
    <source>
        <strain evidence="12 13">Q10-2</strain>
    </source>
</reference>
<dbReference type="PRINTS" id="PR01490">
    <property type="entry name" value="RTXTOXIND"/>
</dbReference>
<dbReference type="EMBL" id="JADKNH010000003">
    <property type="protein sequence ID" value="MBF4692649.1"/>
    <property type="molecule type" value="Genomic_DNA"/>
</dbReference>
<evidence type="ECO:0000259" key="11">
    <source>
        <dbReference type="Pfam" id="PF26002"/>
    </source>
</evidence>
<evidence type="ECO:0000313" key="12">
    <source>
        <dbReference type="EMBL" id="MBF4692649.1"/>
    </source>
</evidence>
<dbReference type="Gene3D" id="2.40.50.100">
    <property type="match status" value="1"/>
</dbReference>
<evidence type="ECO:0000313" key="13">
    <source>
        <dbReference type="Proteomes" id="UP000614200"/>
    </source>
</evidence>
<feature type="domain" description="AprE-like beta-barrel" evidence="11">
    <location>
        <begin position="332"/>
        <end position="421"/>
    </location>
</feature>
<keyword evidence="13" id="KW-1185">Reference proteome</keyword>
<name>A0ABR9ZQE7_9FIRM</name>
<evidence type="ECO:0000256" key="6">
    <source>
        <dbReference type="ARBA" id="ARBA00022692"/>
    </source>
</evidence>
<keyword evidence="6 10" id="KW-0812">Transmembrane</keyword>
<sequence>MKKREDQLQKAFLPSALEIIETPPSPIGWMTIWIIFLIIIIGIIWSILGQVDEVAIATGRVIPDGKVKVIQTPESGVIISMPVEDGEQVEKGQVLVALDNTMSNIDERISLQEYENLKLEKMILEKELEGVMPNQIPIEATLSNQDSTFINHFVEFRMQSLSSLESRIQILKMQQASAESDYNVSISNYNITEKKIVILEREVKDLKALFETGGTSSYDYQAKVDELDMTKQQLQSLIHTTESTLDKIKQSEASIYNEEKAYRESLLNLIVQKEKEIFEAEGVMNKAKNIEEMHTIVSPVSGQINGLGSNTIGSVITASNPIMTIVPSDTPLIIEGNVANVDIGFIEVGQKVDIKVDTFPFQRYGVIEGEIIFISPDAFQDENIGYYYKIKVKPYKEFMAINGKEMHLSSGMTTKIEVKTGKRRIIEFFLPAADYIKESFELR</sequence>
<evidence type="ECO:0000256" key="10">
    <source>
        <dbReference type="SAM" id="Phobius"/>
    </source>
</evidence>
<dbReference type="InterPro" id="IPR010129">
    <property type="entry name" value="T1SS_HlyD"/>
</dbReference>
<evidence type="ECO:0000256" key="8">
    <source>
        <dbReference type="ARBA" id="ARBA00023136"/>
    </source>
</evidence>